<keyword evidence="4" id="KW-1003">Cell membrane</keyword>
<keyword evidence="3 12" id="KW-0813">Transport</keyword>
<evidence type="ECO:0000256" key="3">
    <source>
        <dbReference type="ARBA" id="ARBA00022448"/>
    </source>
</evidence>
<reference evidence="13" key="1">
    <citation type="submission" date="2015-11" db="EMBL/GenBank/DDBJ databases">
        <title>De novo transcriptome assembly of four potential Pierce s Disease insect vectors from Arizona vineyards.</title>
        <authorList>
            <person name="Tassone E.E."/>
        </authorList>
    </citation>
    <scope>NUCLEOTIDE SEQUENCE</scope>
</reference>
<gene>
    <name evidence="12" type="primary">inx</name>
    <name evidence="13" type="ORF">g.5506</name>
</gene>
<dbReference type="InterPro" id="IPR000990">
    <property type="entry name" value="Innexin"/>
</dbReference>
<dbReference type="GO" id="GO:0007602">
    <property type="term" value="P:phototransduction"/>
    <property type="evidence" value="ECO:0007669"/>
    <property type="project" value="TreeGrafter"/>
</dbReference>
<feature type="transmembrane region" description="Helical" evidence="12">
    <location>
        <begin position="246"/>
        <end position="267"/>
    </location>
</feature>
<feature type="transmembrane region" description="Helical" evidence="12">
    <location>
        <begin position="92"/>
        <end position="115"/>
    </location>
</feature>
<keyword evidence="6" id="KW-0303">Gap junction</keyword>
<feature type="non-terminal residue" evidence="13">
    <location>
        <position position="331"/>
    </location>
</feature>
<dbReference type="GO" id="GO:0005243">
    <property type="term" value="F:gap junction channel activity"/>
    <property type="evidence" value="ECO:0007669"/>
    <property type="project" value="TreeGrafter"/>
</dbReference>
<evidence type="ECO:0000256" key="8">
    <source>
        <dbReference type="ARBA" id="ARBA00022989"/>
    </source>
</evidence>
<evidence type="ECO:0000256" key="11">
    <source>
        <dbReference type="ARBA" id="ARBA00023303"/>
    </source>
</evidence>
<feature type="transmembrane region" description="Helical" evidence="12">
    <location>
        <begin position="166"/>
        <end position="188"/>
    </location>
</feature>
<dbReference type="GO" id="GO:0005886">
    <property type="term" value="C:plasma membrane"/>
    <property type="evidence" value="ECO:0007669"/>
    <property type="project" value="UniProtKB-SubCell"/>
</dbReference>
<keyword evidence="5 12" id="KW-0812">Transmembrane</keyword>
<keyword evidence="9 12" id="KW-0406">Ion transport</keyword>
<dbReference type="PANTHER" id="PTHR11893:SF38">
    <property type="entry name" value="INNEXIN INX7"/>
    <property type="match status" value="1"/>
</dbReference>
<comment type="caution">
    <text evidence="12">Lacks conserved residue(s) required for the propagation of feature annotation.</text>
</comment>
<evidence type="ECO:0000256" key="10">
    <source>
        <dbReference type="ARBA" id="ARBA00023136"/>
    </source>
</evidence>
<comment type="similarity">
    <text evidence="12">Belongs to the pannexin family.</text>
</comment>
<evidence type="ECO:0000256" key="2">
    <source>
        <dbReference type="ARBA" id="ARBA00004651"/>
    </source>
</evidence>
<dbReference type="EMBL" id="GEBQ01026864">
    <property type="protein sequence ID" value="JAT13113.1"/>
    <property type="molecule type" value="Transcribed_RNA"/>
</dbReference>
<evidence type="ECO:0000313" key="13">
    <source>
        <dbReference type="EMBL" id="JAT13113.1"/>
    </source>
</evidence>
<organism evidence="13">
    <name type="scientific">Graphocephala atropunctata</name>
    <dbReference type="NCBI Taxonomy" id="36148"/>
    <lineage>
        <taxon>Eukaryota</taxon>
        <taxon>Metazoa</taxon>
        <taxon>Ecdysozoa</taxon>
        <taxon>Arthropoda</taxon>
        <taxon>Hexapoda</taxon>
        <taxon>Insecta</taxon>
        <taxon>Pterygota</taxon>
        <taxon>Neoptera</taxon>
        <taxon>Paraneoptera</taxon>
        <taxon>Hemiptera</taxon>
        <taxon>Auchenorrhyncha</taxon>
        <taxon>Membracoidea</taxon>
        <taxon>Cicadellidae</taxon>
        <taxon>Cicadellinae</taxon>
        <taxon>Cicadellini</taxon>
        <taxon>Graphocephala</taxon>
    </lineage>
</organism>
<dbReference type="AlphaFoldDB" id="A0A1B6KNT5"/>
<evidence type="ECO:0000256" key="5">
    <source>
        <dbReference type="ARBA" id="ARBA00022692"/>
    </source>
</evidence>
<protein>
    <recommendedName>
        <fullName evidence="12">Innexin</fullName>
    </recommendedName>
</protein>
<dbReference type="GO" id="GO:0034220">
    <property type="term" value="P:monoatomic ion transmembrane transport"/>
    <property type="evidence" value="ECO:0007669"/>
    <property type="project" value="UniProtKB-KW"/>
</dbReference>
<keyword evidence="10 12" id="KW-0472">Membrane</keyword>
<dbReference type="PROSITE" id="PS51013">
    <property type="entry name" value="PANNEXIN"/>
    <property type="match status" value="1"/>
</dbReference>
<evidence type="ECO:0000256" key="4">
    <source>
        <dbReference type="ARBA" id="ARBA00022475"/>
    </source>
</evidence>
<sequence length="331" mass="38543">DSRSVNMLSALIGVTKSARAAVTLSSLVFIQCNFSYWVFAFLCLAPTIDAIYQTPISCVLDVDSGKRKAFESYCLLKGTFVLNEEGEVFKPLYYLWVQYAMLVCCFSTQFGYLIYKHVLWGKYIDDLVDGIKKSQTLKKAEAWSFLKKMVTWKRIQVDSTRWALSFVFYETLICEVIFIQIAICDFLLEGAFTQLIFHFVFYNEIKTETLFPIETKCTMHQHGPSGTITNLDGLCIMRLNLINRMVFIMAWVWLVFMSLVAIVGIFWRIRCFFLYKNVSFNNCVWRNNGVMGSKKVMSYLRVVLEQSSFSEWLYLYYIFKNLDLELSNIVL</sequence>
<evidence type="ECO:0000256" key="12">
    <source>
        <dbReference type="RuleBase" id="RU010713"/>
    </source>
</evidence>
<evidence type="ECO:0000256" key="1">
    <source>
        <dbReference type="ARBA" id="ARBA00004610"/>
    </source>
</evidence>
<keyword evidence="8 12" id="KW-1133">Transmembrane helix</keyword>
<accession>A0A1B6KNT5</accession>
<dbReference type="PANTHER" id="PTHR11893">
    <property type="entry name" value="INNEXIN"/>
    <property type="match status" value="1"/>
</dbReference>
<evidence type="ECO:0000256" key="9">
    <source>
        <dbReference type="ARBA" id="ARBA00023065"/>
    </source>
</evidence>
<dbReference type="GO" id="GO:0005921">
    <property type="term" value="C:gap junction"/>
    <property type="evidence" value="ECO:0007669"/>
    <property type="project" value="UniProtKB-SubCell"/>
</dbReference>
<name>A0A1B6KNT5_9HEMI</name>
<evidence type="ECO:0000256" key="6">
    <source>
        <dbReference type="ARBA" id="ARBA00022868"/>
    </source>
</evidence>
<keyword evidence="7" id="KW-0965">Cell junction</keyword>
<keyword evidence="11 12" id="KW-0407">Ion channel</keyword>
<comment type="subcellular location">
    <subcellularLocation>
        <location evidence="1">Cell junction</location>
        <location evidence="1">Gap junction</location>
    </subcellularLocation>
    <subcellularLocation>
        <location evidence="2 12">Cell membrane</location>
        <topology evidence="2 12">Multi-pass membrane protein</topology>
    </subcellularLocation>
</comment>
<comment type="function">
    <text evidence="12">Structural component of the gap junctions.</text>
</comment>
<evidence type="ECO:0000256" key="7">
    <source>
        <dbReference type="ARBA" id="ARBA00022949"/>
    </source>
</evidence>
<dbReference type="Pfam" id="PF00876">
    <property type="entry name" value="Innexin"/>
    <property type="match status" value="1"/>
</dbReference>
<feature type="non-terminal residue" evidence="13">
    <location>
        <position position="1"/>
    </location>
</feature>
<proteinExistence type="inferred from homology"/>